<dbReference type="EMBL" id="NFKP01000005">
    <property type="protein sequence ID" value="OUP70174.1"/>
    <property type="molecule type" value="Genomic_DNA"/>
</dbReference>
<organism evidence="1 2">
    <name type="scientific">Anaerotruncus colihominis</name>
    <dbReference type="NCBI Taxonomy" id="169435"/>
    <lineage>
        <taxon>Bacteria</taxon>
        <taxon>Bacillati</taxon>
        <taxon>Bacillota</taxon>
        <taxon>Clostridia</taxon>
        <taxon>Eubacteriales</taxon>
        <taxon>Oscillospiraceae</taxon>
        <taxon>Anaerotruncus</taxon>
    </lineage>
</organism>
<protein>
    <recommendedName>
        <fullName evidence="3">Phage tail protein domain</fullName>
    </recommendedName>
</protein>
<proteinExistence type="predicted"/>
<gene>
    <name evidence="1" type="ORF">B5F11_05920</name>
</gene>
<evidence type="ECO:0008006" key="3">
    <source>
        <dbReference type="Google" id="ProtNLM"/>
    </source>
</evidence>
<dbReference type="Proteomes" id="UP000196386">
    <property type="component" value="Unassembled WGS sequence"/>
</dbReference>
<evidence type="ECO:0000313" key="1">
    <source>
        <dbReference type="EMBL" id="OUP70174.1"/>
    </source>
</evidence>
<sequence>MNGGNKMQRRSFITMNSEAHWRAGFCDKMEIAGGCLTPAASGGVSRGVWYSPAFDSRERDFEWTRLTLEGQLPENTLISVGVCSSNVSDPGGVPIKRLLREGRAQELDALFEDRYEGADLLLSCRGRYLWVRLELVFAESAPLMVRAVRVQYQGDHMADYLPACYRLGGRESFVWRFLSIFDSLSLDLEEAIYHTASLFDVGRAQGEMLRFLASWVDADVQGLEDSQLREEIFRTVRAGSLAQTPRGIRALVKLWTKSDPILLEHWQVEDMIKKGRDRALYSQLYGSNPNQFFLLMEETAFRSPGEADRLLERLERALPANVTAKLVLLRKSTYLDWHTYLGINSGIGGYAPASIDESAAIRYDTMIGGDDHDKSESVSD</sequence>
<name>A0A1Y4EE32_9FIRM</name>
<dbReference type="AlphaFoldDB" id="A0A1Y4EE32"/>
<comment type="caution">
    <text evidence="1">The sequence shown here is derived from an EMBL/GenBank/DDBJ whole genome shotgun (WGS) entry which is preliminary data.</text>
</comment>
<accession>A0A1Y4EE32</accession>
<evidence type="ECO:0000313" key="2">
    <source>
        <dbReference type="Proteomes" id="UP000196386"/>
    </source>
</evidence>
<reference evidence="2" key="1">
    <citation type="submission" date="2017-04" db="EMBL/GenBank/DDBJ databases">
        <title>Function of individual gut microbiota members based on whole genome sequencing of pure cultures obtained from chicken caecum.</title>
        <authorList>
            <person name="Medvecky M."/>
            <person name="Cejkova D."/>
            <person name="Polansky O."/>
            <person name="Karasova D."/>
            <person name="Kubasova T."/>
            <person name="Cizek A."/>
            <person name="Rychlik I."/>
        </authorList>
    </citation>
    <scope>NUCLEOTIDE SEQUENCE [LARGE SCALE GENOMIC DNA]</scope>
    <source>
        <strain evidence="2">An175</strain>
    </source>
</reference>